<proteinExistence type="predicted"/>
<feature type="compositionally biased region" description="Low complexity" evidence="4">
    <location>
        <begin position="50"/>
        <end position="68"/>
    </location>
</feature>
<keyword evidence="3" id="KW-0539">Nucleus</keyword>
<reference evidence="6" key="1">
    <citation type="submission" date="2023-08" db="EMBL/GenBank/DDBJ databases">
        <title>Black Yeasts Isolated from many extreme environments.</title>
        <authorList>
            <person name="Coleine C."/>
            <person name="Stajich J.E."/>
            <person name="Selbmann L."/>
        </authorList>
    </citation>
    <scope>NUCLEOTIDE SEQUENCE</scope>
    <source>
        <strain evidence="6">CCFEE 5401</strain>
    </source>
</reference>
<protein>
    <recommendedName>
        <fullName evidence="5">Nucleoporin Nup54 alpha-helical domain-containing protein</fullName>
    </recommendedName>
</protein>
<dbReference type="GO" id="GO:0017056">
    <property type="term" value="F:structural constituent of nuclear pore"/>
    <property type="evidence" value="ECO:0007669"/>
    <property type="project" value="TreeGrafter"/>
</dbReference>
<feature type="compositionally biased region" description="Low complexity" evidence="4">
    <location>
        <begin position="9"/>
        <end position="37"/>
    </location>
</feature>
<evidence type="ECO:0000256" key="1">
    <source>
        <dbReference type="ARBA" id="ARBA00004123"/>
    </source>
</evidence>
<evidence type="ECO:0000256" key="3">
    <source>
        <dbReference type="ARBA" id="ARBA00023242"/>
    </source>
</evidence>
<feature type="region of interest" description="Disordered" evidence="4">
    <location>
        <begin position="49"/>
        <end position="116"/>
    </location>
</feature>
<gene>
    <name evidence="6" type="ORF">LTR62_001015</name>
</gene>
<accession>A0AAN7T8T7</accession>
<dbReference type="Proteomes" id="UP001310890">
    <property type="component" value="Unassembled WGS sequence"/>
</dbReference>
<feature type="domain" description="Nucleoporin Nup54 alpha-helical" evidence="5">
    <location>
        <begin position="173"/>
        <end position="319"/>
    </location>
</feature>
<dbReference type="PANTHER" id="PTHR13000">
    <property type="entry name" value="NUCLEOPORIN P54"/>
    <property type="match status" value="1"/>
</dbReference>
<dbReference type="GO" id="GO:0036228">
    <property type="term" value="P:protein localization to nuclear inner membrane"/>
    <property type="evidence" value="ECO:0007669"/>
    <property type="project" value="TreeGrafter"/>
</dbReference>
<evidence type="ECO:0000256" key="4">
    <source>
        <dbReference type="SAM" id="MobiDB-lite"/>
    </source>
</evidence>
<dbReference type="InterPro" id="IPR024864">
    <property type="entry name" value="Nup54/Nup57/Nup44"/>
</dbReference>
<dbReference type="GO" id="GO:0044613">
    <property type="term" value="C:nuclear pore central transport channel"/>
    <property type="evidence" value="ECO:0007669"/>
    <property type="project" value="TreeGrafter"/>
</dbReference>
<dbReference type="Pfam" id="PF13874">
    <property type="entry name" value="Nup54"/>
    <property type="match status" value="1"/>
</dbReference>
<evidence type="ECO:0000313" key="6">
    <source>
        <dbReference type="EMBL" id="KAK5107572.1"/>
    </source>
</evidence>
<comment type="caution">
    <text evidence="6">The sequence shown here is derived from an EMBL/GenBank/DDBJ whole genome shotgun (WGS) entry which is preliminary data.</text>
</comment>
<dbReference type="GO" id="GO:0006999">
    <property type="term" value="P:nuclear pore organization"/>
    <property type="evidence" value="ECO:0007669"/>
    <property type="project" value="TreeGrafter"/>
</dbReference>
<name>A0AAN7T8T7_9PEZI</name>
<dbReference type="Gene3D" id="1.20.5.3600">
    <property type="match status" value="1"/>
</dbReference>
<evidence type="ECO:0000313" key="7">
    <source>
        <dbReference type="Proteomes" id="UP001310890"/>
    </source>
</evidence>
<dbReference type="AlphaFoldDB" id="A0AAN7T8T7"/>
<feature type="region of interest" description="Disordered" evidence="4">
    <location>
        <begin position="1"/>
        <end position="37"/>
    </location>
</feature>
<evidence type="ECO:0000259" key="5">
    <source>
        <dbReference type="Pfam" id="PF13874"/>
    </source>
</evidence>
<comment type="subcellular location">
    <subcellularLocation>
        <location evidence="1">Nucleus</location>
    </subcellularLocation>
</comment>
<dbReference type="GO" id="GO:0006607">
    <property type="term" value="P:NLS-bearing protein import into nucleus"/>
    <property type="evidence" value="ECO:0007669"/>
    <property type="project" value="TreeGrafter"/>
</dbReference>
<keyword evidence="2" id="KW-0813">Transport</keyword>
<sequence>MSSIFGTANTGTSSIFGNSNNNNNNNNNTQSAPAQQSNSSLFGASLFPAQPQQQQQQQQQQQWQQQQPTATSTIFGAPPQNTNQQQQPQQLQQPQQSSLYSTFPPNLTQAQQQDLARSRLSQAGLNPQRTDEKPIADRAAILVKKWDPQSQDTLLQTYLYNAVPSVYAPFYNKPNEDLDSAWEEALQKAPKLELEEGSEVLKSVPVLVRGFWDLGKRVEYQAHTLTAMQTRLHEMNSSLSAVMATHRNRIAAQLDDRNRMHKELEQRTLRLAVKLQLLRGRGYALDKSEEVLRRDLMVLEQKVEDPAFVSREEEIWGRLVGLRERGRWLEEEGKRLGSSVAEGKERGGGNGNGIPAEVLEKTKKILSAYETQLVHLGRELESVGKEYEDWQAAQKQRATTRR</sequence>
<dbReference type="Gene3D" id="1.20.5.490">
    <property type="entry name" value="Single helix bin"/>
    <property type="match status" value="1"/>
</dbReference>
<organism evidence="6 7">
    <name type="scientific">Meristemomyces frigidus</name>
    <dbReference type="NCBI Taxonomy" id="1508187"/>
    <lineage>
        <taxon>Eukaryota</taxon>
        <taxon>Fungi</taxon>
        <taxon>Dikarya</taxon>
        <taxon>Ascomycota</taxon>
        <taxon>Pezizomycotina</taxon>
        <taxon>Dothideomycetes</taxon>
        <taxon>Dothideomycetidae</taxon>
        <taxon>Mycosphaerellales</taxon>
        <taxon>Teratosphaeriaceae</taxon>
        <taxon>Meristemomyces</taxon>
    </lineage>
</organism>
<feature type="compositionally biased region" description="Polar residues" evidence="4">
    <location>
        <begin position="97"/>
        <end position="116"/>
    </location>
</feature>
<evidence type="ECO:0000256" key="2">
    <source>
        <dbReference type="ARBA" id="ARBA00022448"/>
    </source>
</evidence>
<dbReference type="InterPro" id="IPR025712">
    <property type="entry name" value="Nup54_alpha-helical_dom"/>
</dbReference>
<dbReference type="Pfam" id="PF18570">
    <property type="entry name" value="Nup54_57_C"/>
    <property type="match status" value="1"/>
</dbReference>
<dbReference type="PANTHER" id="PTHR13000:SF0">
    <property type="entry name" value="NUCLEOPORIN P54"/>
    <property type="match status" value="1"/>
</dbReference>
<dbReference type="EMBL" id="JAVRRL010000115">
    <property type="protein sequence ID" value="KAK5107572.1"/>
    <property type="molecule type" value="Genomic_DNA"/>
</dbReference>
<feature type="compositionally biased region" description="Low complexity" evidence="4">
    <location>
        <begin position="78"/>
        <end position="96"/>
    </location>
</feature>